<comment type="function">
    <text evidence="12">The RuvA-RuvB-RuvC complex processes Holliday junction (HJ) DNA during genetic recombination and DNA repair. Endonuclease that resolves HJ intermediates. Cleaves cruciform DNA by making single-stranded nicks across the HJ at symmetrical positions within the homologous arms, yielding a 5'-phosphate and a 3'-hydroxyl group; requires a central core of homology in the junction. The consensus cleavage sequence is 5'-(A/T)TT(C/G)-3'. Cleavage occurs on the 3'-side of the TT dinucleotide at the point of strand exchange. HJ branch migration catalyzed by RuvA-RuvB allows RuvC to scan DNA until it finds its consensus sequence, where it cleaves and resolves the cruciform DNA.</text>
</comment>
<evidence type="ECO:0000256" key="14">
    <source>
        <dbReference type="SAM" id="MobiDB-lite"/>
    </source>
</evidence>
<evidence type="ECO:0000256" key="13">
    <source>
        <dbReference type="NCBIfam" id="TIGR00228"/>
    </source>
</evidence>
<comment type="subcellular location">
    <subcellularLocation>
        <location evidence="12">Cytoplasm</location>
    </subcellularLocation>
</comment>
<feature type="active site" evidence="12">
    <location>
        <position position="126"/>
    </location>
</feature>
<dbReference type="RefSeq" id="WP_394826914.1">
    <property type="nucleotide sequence ID" value="NZ_CP089984.1"/>
</dbReference>
<feature type="active site" evidence="12">
    <location>
        <position position="198"/>
    </location>
</feature>
<evidence type="ECO:0000313" key="16">
    <source>
        <dbReference type="Proteomes" id="UP001370348"/>
    </source>
</evidence>
<reference evidence="15 16" key="1">
    <citation type="submission" date="2021-12" db="EMBL/GenBank/DDBJ databases">
        <title>Discovery of the Pendulisporaceae a myxobacterial family with distinct sporulation behavior and unique specialized metabolism.</title>
        <authorList>
            <person name="Garcia R."/>
            <person name="Popoff A."/>
            <person name="Bader C.D."/>
            <person name="Loehr J."/>
            <person name="Walesch S."/>
            <person name="Walt C."/>
            <person name="Boldt J."/>
            <person name="Bunk B."/>
            <person name="Haeckl F.J.F.P.J."/>
            <person name="Gunesch A.P."/>
            <person name="Birkelbach J."/>
            <person name="Nuebel U."/>
            <person name="Pietschmann T."/>
            <person name="Bach T."/>
            <person name="Mueller R."/>
        </authorList>
    </citation>
    <scope>NUCLEOTIDE SEQUENCE [LARGE SCALE GENOMIC DNA]</scope>
    <source>
        <strain evidence="15 16">MSr11954</strain>
    </source>
</reference>
<accession>A0ABZ2M247</accession>
<comment type="cofactor">
    <cofactor evidence="12">
        <name>Mg(2+)</name>
        <dbReference type="ChEBI" id="CHEBI:18420"/>
    </cofactor>
    <text evidence="12">Binds 2 Mg(2+) ion per subunit.</text>
</comment>
<evidence type="ECO:0000256" key="10">
    <source>
        <dbReference type="ARBA" id="ARBA00023172"/>
    </source>
</evidence>
<keyword evidence="5 12" id="KW-0255">Endonuclease</keyword>
<dbReference type="HAMAP" id="MF_00034">
    <property type="entry name" value="RuvC"/>
    <property type="match status" value="1"/>
</dbReference>
<keyword evidence="9 12" id="KW-0238">DNA-binding</keyword>
<evidence type="ECO:0000256" key="7">
    <source>
        <dbReference type="ARBA" id="ARBA00022801"/>
    </source>
</evidence>
<organism evidence="15 16">
    <name type="scientific">Pendulispora albinea</name>
    <dbReference type="NCBI Taxonomy" id="2741071"/>
    <lineage>
        <taxon>Bacteria</taxon>
        <taxon>Pseudomonadati</taxon>
        <taxon>Myxococcota</taxon>
        <taxon>Myxococcia</taxon>
        <taxon>Myxococcales</taxon>
        <taxon>Sorangiineae</taxon>
        <taxon>Pendulisporaceae</taxon>
        <taxon>Pendulispora</taxon>
    </lineage>
</organism>
<feature type="region of interest" description="Disordered" evidence="14">
    <location>
        <begin position="1"/>
        <end position="50"/>
    </location>
</feature>
<evidence type="ECO:0000256" key="4">
    <source>
        <dbReference type="ARBA" id="ARBA00022723"/>
    </source>
</evidence>
<dbReference type="PANTHER" id="PTHR30194:SF3">
    <property type="entry name" value="CROSSOVER JUNCTION ENDODEOXYRIBONUCLEASE RUVC"/>
    <property type="match status" value="1"/>
</dbReference>
<keyword evidence="11 12" id="KW-0234">DNA repair</keyword>
<keyword evidence="16" id="KW-1185">Reference proteome</keyword>
<dbReference type="Pfam" id="PF02075">
    <property type="entry name" value="RuvC"/>
    <property type="match status" value="1"/>
</dbReference>
<dbReference type="EMBL" id="CP089984">
    <property type="protein sequence ID" value="WXB17284.1"/>
    <property type="molecule type" value="Genomic_DNA"/>
</dbReference>
<keyword evidence="2 12" id="KW-0963">Cytoplasm</keyword>
<dbReference type="InterPro" id="IPR012337">
    <property type="entry name" value="RNaseH-like_sf"/>
</dbReference>
<evidence type="ECO:0000256" key="3">
    <source>
        <dbReference type="ARBA" id="ARBA00022722"/>
    </source>
</evidence>
<dbReference type="InterPro" id="IPR036397">
    <property type="entry name" value="RNaseH_sf"/>
</dbReference>
<dbReference type="Gene3D" id="3.30.420.10">
    <property type="entry name" value="Ribonuclease H-like superfamily/Ribonuclease H"/>
    <property type="match status" value="1"/>
</dbReference>
<keyword evidence="3 12" id="KW-0540">Nuclease</keyword>
<feature type="binding site" evidence="12">
    <location>
        <position position="66"/>
    </location>
    <ligand>
        <name>Mg(2+)</name>
        <dbReference type="ChEBI" id="CHEBI:18420"/>
        <label>1</label>
    </ligand>
</feature>
<evidence type="ECO:0000256" key="6">
    <source>
        <dbReference type="ARBA" id="ARBA00022763"/>
    </source>
</evidence>
<keyword evidence="6 12" id="KW-0227">DNA damage</keyword>
<sequence>MTKRDPAVPAATARSRTSAGTAMPRATAAASRLAAPRSPAAGADEIRERQPTAIVARHAQTVLGIDPGTRRMGWGIVSRKGSRLVHVAHGVIAAGDDVPLAERLVTIERELDRIVQNQAVGQASVESLFFHKDAQAAAKLGHARGVALLVCARAGLDIAEYAPARVKRTVTGRGAADKVQVAQMIRAILSLPEAPPSDAADALALAVTHLQNTPLATAAAAGLTLRR</sequence>
<dbReference type="GO" id="GO:0008821">
    <property type="term" value="F:crossover junction DNA endonuclease activity"/>
    <property type="evidence" value="ECO:0007669"/>
    <property type="project" value="UniProtKB-EC"/>
</dbReference>
<comment type="similarity">
    <text evidence="1 12">Belongs to the RuvC family.</text>
</comment>
<comment type="catalytic activity">
    <reaction evidence="12">
        <text>Endonucleolytic cleavage at a junction such as a reciprocal single-stranded crossover between two homologous DNA duplexes (Holliday junction).</text>
        <dbReference type="EC" id="3.1.21.10"/>
    </reaction>
</comment>
<evidence type="ECO:0000256" key="2">
    <source>
        <dbReference type="ARBA" id="ARBA00022490"/>
    </source>
</evidence>
<protein>
    <recommendedName>
        <fullName evidence="12 13">Crossover junction endodeoxyribonuclease RuvC</fullName>
        <ecNumber evidence="12 13">3.1.21.10</ecNumber>
    </recommendedName>
    <alternativeName>
        <fullName evidence="12">Holliday junction nuclease RuvC</fullName>
    </alternativeName>
    <alternativeName>
        <fullName evidence="12">Holliday junction resolvase RuvC</fullName>
    </alternativeName>
</protein>
<feature type="compositionally biased region" description="Low complexity" evidence="14">
    <location>
        <begin position="10"/>
        <end position="43"/>
    </location>
</feature>
<keyword evidence="4 12" id="KW-0479">Metal-binding</keyword>
<name>A0ABZ2M247_9BACT</name>
<dbReference type="InterPro" id="IPR020563">
    <property type="entry name" value="X-over_junc_endoDNase_Mg_BS"/>
</dbReference>
<proteinExistence type="inferred from homology"/>
<comment type="subunit">
    <text evidence="12">Homodimer which binds Holliday junction (HJ) DNA. The HJ becomes 2-fold symmetrical on binding to RuvC with unstacked arms; it has a different conformation from HJ DNA in complex with RuvA. In the full resolvosome a probable DNA-RuvA(4)-RuvB(12)-RuvC(2) complex forms which resolves the HJ.</text>
</comment>
<gene>
    <name evidence="12 15" type="primary">ruvC</name>
    <name evidence="15" type="ORF">LZC94_08370</name>
</gene>
<evidence type="ECO:0000256" key="1">
    <source>
        <dbReference type="ARBA" id="ARBA00009518"/>
    </source>
</evidence>
<feature type="binding site" evidence="12">
    <location>
        <position position="126"/>
    </location>
    <ligand>
        <name>Mg(2+)</name>
        <dbReference type="ChEBI" id="CHEBI:18420"/>
        <label>2</label>
    </ligand>
</feature>
<evidence type="ECO:0000256" key="12">
    <source>
        <dbReference type="HAMAP-Rule" id="MF_00034"/>
    </source>
</evidence>
<dbReference type="InterPro" id="IPR002176">
    <property type="entry name" value="X-over_junc_endoDNase_RuvC"/>
</dbReference>
<keyword evidence="8 12" id="KW-0460">Magnesium</keyword>
<dbReference type="EC" id="3.1.21.10" evidence="12 13"/>
<dbReference type="CDD" id="cd16962">
    <property type="entry name" value="RuvC"/>
    <property type="match status" value="1"/>
</dbReference>
<evidence type="ECO:0000256" key="9">
    <source>
        <dbReference type="ARBA" id="ARBA00023125"/>
    </source>
</evidence>
<evidence type="ECO:0000256" key="8">
    <source>
        <dbReference type="ARBA" id="ARBA00022842"/>
    </source>
</evidence>
<dbReference type="PANTHER" id="PTHR30194">
    <property type="entry name" value="CROSSOVER JUNCTION ENDODEOXYRIBONUCLEASE RUVC"/>
    <property type="match status" value="1"/>
</dbReference>
<feature type="binding site" evidence="12">
    <location>
        <position position="198"/>
    </location>
    <ligand>
        <name>Mg(2+)</name>
        <dbReference type="ChEBI" id="CHEBI:18420"/>
        <label>1</label>
    </ligand>
</feature>
<dbReference type="PROSITE" id="PS01321">
    <property type="entry name" value="RUVC"/>
    <property type="match status" value="1"/>
</dbReference>
<dbReference type="NCBIfam" id="TIGR00228">
    <property type="entry name" value="ruvC"/>
    <property type="match status" value="1"/>
</dbReference>
<keyword evidence="7 12" id="KW-0378">Hydrolase</keyword>
<dbReference type="PRINTS" id="PR00696">
    <property type="entry name" value="RSOLVASERUVC"/>
</dbReference>
<dbReference type="SUPFAM" id="SSF53098">
    <property type="entry name" value="Ribonuclease H-like"/>
    <property type="match status" value="1"/>
</dbReference>
<evidence type="ECO:0000256" key="5">
    <source>
        <dbReference type="ARBA" id="ARBA00022759"/>
    </source>
</evidence>
<evidence type="ECO:0000313" key="15">
    <source>
        <dbReference type="EMBL" id="WXB17284.1"/>
    </source>
</evidence>
<evidence type="ECO:0000256" key="11">
    <source>
        <dbReference type="ARBA" id="ARBA00023204"/>
    </source>
</evidence>
<feature type="active site" evidence="12">
    <location>
        <position position="66"/>
    </location>
</feature>
<keyword evidence="10 12" id="KW-0233">DNA recombination</keyword>
<dbReference type="Proteomes" id="UP001370348">
    <property type="component" value="Chromosome"/>
</dbReference>